<gene>
    <name evidence="10" type="ORF">PGTUg99_000244</name>
</gene>
<evidence type="ECO:0000256" key="6">
    <source>
        <dbReference type="PROSITE-ProRule" id="PRU00125"/>
    </source>
</evidence>
<evidence type="ECO:0000313" key="10">
    <source>
        <dbReference type="EMBL" id="KAA1096966.1"/>
    </source>
</evidence>
<dbReference type="PROSITE" id="PS50023">
    <property type="entry name" value="LIM_DOMAIN_2"/>
    <property type="match status" value="1"/>
</dbReference>
<feature type="region of interest" description="Disordered" evidence="7">
    <location>
        <begin position="511"/>
        <end position="536"/>
    </location>
</feature>
<keyword evidence="3" id="KW-0677">Repeat</keyword>
<evidence type="ECO:0000256" key="4">
    <source>
        <dbReference type="ARBA" id="ARBA00022833"/>
    </source>
</evidence>
<feature type="region of interest" description="Disordered" evidence="7">
    <location>
        <begin position="156"/>
        <end position="191"/>
    </location>
</feature>
<dbReference type="Gene3D" id="2.10.110.10">
    <property type="entry name" value="Cysteine Rich Protein"/>
    <property type="match status" value="1"/>
</dbReference>
<dbReference type="GO" id="GO:0005737">
    <property type="term" value="C:cytoplasm"/>
    <property type="evidence" value="ECO:0007669"/>
    <property type="project" value="TreeGrafter"/>
</dbReference>
<dbReference type="InterPro" id="IPR008936">
    <property type="entry name" value="Rho_GTPase_activation_prot"/>
</dbReference>
<evidence type="ECO:0000313" key="11">
    <source>
        <dbReference type="Proteomes" id="UP000325313"/>
    </source>
</evidence>
<dbReference type="GO" id="GO:0007165">
    <property type="term" value="P:signal transduction"/>
    <property type="evidence" value="ECO:0007669"/>
    <property type="project" value="InterPro"/>
</dbReference>
<dbReference type="GO" id="GO:0030036">
    <property type="term" value="P:actin cytoskeleton organization"/>
    <property type="evidence" value="ECO:0007669"/>
    <property type="project" value="TreeGrafter"/>
</dbReference>
<dbReference type="GO" id="GO:0005634">
    <property type="term" value="C:nucleus"/>
    <property type="evidence" value="ECO:0007669"/>
    <property type="project" value="UniProtKB-SubCell"/>
</dbReference>
<keyword evidence="2 6" id="KW-0479">Metal-binding</keyword>
<name>A0A5B0P7G9_PUCGR</name>
<dbReference type="Gene3D" id="1.10.555.10">
    <property type="entry name" value="Rho GTPase activation protein"/>
    <property type="match status" value="1"/>
</dbReference>
<feature type="domain" description="Rho-GAP" evidence="9">
    <location>
        <begin position="624"/>
        <end position="725"/>
    </location>
</feature>
<evidence type="ECO:0008006" key="12">
    <source>
        <dbReference type="Google" id="ProtNLM"/>
    </source>
</evidence>
<dbReference type="SMART" id="SM00132">
    <property type="entry name" value="LIM"/>
    <property type="match status" value="1"/>
</dbReference>
<comment type="subcellular location">
    <subcellularLocation>
        <location evidence="1">Nucleus</location>
    </subcellularLocation>
</comment>
<proteinExistence type="predicted"/>
<feature type="domain" description="LIM zinc-binding" evidence="8">
    <location>
        <begin position="214"/>
        <end position="281"/>
    </location>
</feature>
<feature type="compositionally biased region" description="Polar residues" evidence="7">
    <location>
        <begin position="160"/>
        <end position="170"/>
    </location>
</feature>
<evidence type="ECO:0000256" key="3">
    <source>
        <dbReference type="ARBA" id="ARBA00022737"/>
    </source>
</evidence>
<accession>A0A5B0P7G9</accession>
<dbReference type="GO" id="GO:0030695">
    <property type="term" value="F:GTPase regulator activity"/>
    <property type="evidence" value="ECO:0007669"/>
    <property type="project" value="UniProtKB-ARBA"/>
</dbReference>
<organism evidence="10 11">
    <name type="scientific">Puccinia graminis f. sp. tritici</name>
    <dbReference type="NCBI Taxonomy" id="56615"/>
    <lineage>
        <taxon>Eukaryota</taxon>
        <taxon>Fungi</taxon>
        <taxon>Dikarya</taxon>
        <taxon>Basidiomycota</taxon>
        <taxon>Pucciniomycotina</taxon>
        <taxon>Pucciniomycetes</taxon>
        <taxon>Pucciniales</taxon>
        <taxon>Pucciniaceae</taxon>
        <taxon>Puccinia</taxon>
    </lineage>
</organism>
<dbReference type="PROSITE" id="PS50238">
    <property type="entry name" value="RHOGAP"/>
    <property type="match status" value="1"/>
</dbReference>
<feature type="region of interest" description="Disordered" evidence="7">
    <location>
        <begin position="391"/>
        <end position="464"/>
    </location>
</feature>
<evidence type="ECO:0000259" key="9">
    <source>
        <dbReference type="PROSITE" id="PS50238"/>
    </source>
</evidence>
<protein>
    <recommendedName>
        <fullName evidence="12">Rho-GAP domain-containing protein</fullName>
    </recommendedName>
</protein>
<dbReference type="Proteomes" id="UP000325313">
    <property type="component" value="Unassembled WGS sequence"/>
</dbReference>
<dbReference type="InterPro" id="IPR001781">
    <property type="entry name" value="Znf_LIM"/>
</dbReference>
<dbReference type="InterPro" id="IPR000198">
    <property type="entry name" value="RhoGAP_dom"/>
</dbReference>
<evidence type="ECO:0000256" key="2">
    <source>
        <dbReference type="ARBA" id="ARBA00022723"/>
    </source>
</evidence>
<dbReference type="AlphaFoldDB" id="A0A5B0P7G9"/>
<evidence type="ECO:0000256" key="1">
    <source>
        <dbReference type="ARBA" id="ARBA00004123"/>
    </source>
</evidence>
<sequence>MEEQVYRIWTVLSTFEESSAACISEMLRHVSSGLYLEGVRMAGKFVLHVETLFAAIDDLDVIFRSKNAQDLSCTRSQDLCKKIVNFFSLLSHTHETGARKMSITKELLSLVTGLAHYLKILIRIALTSALKLEREYSDRNGILQFLSRLDRLARDPDASKATTGQPSAQPDRTGPSSSQNANTASANGKLRPYGYKSLTRAVGTLVGKGEATTDLCEGCKQTVEEECVRFGTSARWHTACLKCSTCQRPAIKPEKPANQLTPTDNPPSCQLPPIPVKRFKADVQAPREGTRLKFVHIYCDECAAIATHNQNLPPVTLKDGFESVTRLEQYAFLLCVALNKLYGLLKQRGILPASADDPRFTQMNGDERSLYDAYRNSTDIKRMKSVDLDRKLSTTARIPQRSTVVESPSGRVAQSTNESQQQQNGGGHGSSSLRPNDPAIRQSSSRSPATPPTHLNLIPQGNGAHLNYPTSSMLVASPPVYGDLSKQQYTTDVRPALARNLTAVRIVNDHPAPNELMGRDEPRLGSSTSPVGRDTEGITLADLPRAMEAEQFREQQKPLPTQVATLSELSALESVIVKHVAALTLASESSAIKDDTSLDELLEIIEARKGNFWGKLFKGGNDKAKIKKKGAGAGQLRVPSFVDDCISAMKQMDMSVEGVFRKNGNIRRLKELTDAIDRDDSNVNFSDDNAVQLAALLKKFLRDLPDPLSDFQVVSLVHCFSTGRK</sequence>
<keyword evidence="6" id="KW-0440">LIM domain</keyword>
<evidence type="ECO:0000256" key="5">
    <source>
        <dbReference type="ARBA" id="ARBA00023242"/>
    </source>
</evidence>
<evidence type="ECO:0000256" key="7">
    <source>
        <dbReference type="SAM" id="MobiDB-lite"/>
    </source>
</evidence>
<dbReference type="EMBL" id="VDEP01000370">
    <property type="protein sequence ID" value="KAA1096966.1"/>
    <property type="molecule type" value="Genomic_DNA"/>
</dbReference>
<dbReference type="PANTHER" id="PTHR24215">
    <property type="entry name" value="RHO-GTPASE-ACTIVATING PROTEIN LRG1"/>
    <property type="match status" value="1"/>
</dbReference>
<dbReference type="Pfam" id="PF00412">
    <property type="entry name" value="LIM"/>
    <property type="match status" value="1"/>
</dbReference>
<dbReference type="GO" id="GO:0046872">
    <property type="term" value="F:metal ion binding"/>
    <property type="evidence" value="ECO:0007669"/>
    <property type="project" value="UniProtKB-KW"/>
</dbReference>
<keyword evidence="4 6" id="KW-0862">Zinc</keyword>
<evidence type="ECO:0000259" key="8">
    <source>
        <dbReference type="PROSITE" id="PS50023"/>
    </source>
</evidence>
<dbReference type="PANTHER" id="PTHR24215:SF10">
    <property type="entry name" value="RHO-GTPASE-ACTIVATING PROTEIN LRG1"/>
    <property type="match status" value="1"/>
</dbReference>
<dbReference type="SUPFAM" id="SSF48350">
    <property type="entry name" value="GTPase activation domain, GAP"/>
    <property type="match status" value="1"/>
</dbReference>
<feature type="compositionally biased region" description="Polar residues" evidence="7">
    <location>
        <begin position="393"/>
        <end position="418"/>
    </location>
</feature>
<feature type="compositionally biased region" description="Low complexity" evidence="7">
    <location>
        <begin position="176"/>
        <end position="187"/>
    </location>
</feature>
<dbReference type="Pfam" id="PF00620">
    <property type="entry name" value="RhoGAP"/>
    <property type="match status" value="1"/>
</dbReference>
<reference evidence="10 11" key="1">
    <citation type="submission" date="2019-05" db="EMBL/GenBank/DDBJ databases">
        <title>Emergence of the Ug99 lineage of the wheat stem rust pathogen through somatic hybridization.</title>
        <authorList>
            <person name="Li F."/>
            <person name="Upadhyaya N.M."/>
            <person name="Sperschneider J."/>
            <person name="Matny O."/>
            <person name="Nguyen-Phuc H."/>
            <person name="Mago R."/>
            <person name="Raley C."/>
            <person name="Miller M.E."/>
            <person name="Silverstein K.A.T."/>
            <person name="Henningsen E."/>
            <person name="Hirsch C.D."/>
            <person name="Visser B."/>
            <person name="Pretorius Z.A."/>
            <person name="Steffenson B.J."/>
            <person name="Schwessinger B."/>
            <person name="Dodds P.N."/>
            <person name="Figueroa M."/>
        </authorList>
    </citation>
    <scope>NUCLEOTIDE SEQUENCE [LARGE SCALE GENOMIC DNA]</scope>
    <source>
        <strain evidence="10 11">Ug99</strain>
    </source>
</reference>
<keyword evidence="5" id="KW-0539">Nucleus</keyword>
<comment type="caution">
    <text evidence="10">The sequence shown here is derived from an EMBL/GenBank/DDBJ whole genome shotgun (WGS) entry which is preliminary data.</text>
</comment>